<keyword evidence="1 6" id="KW-0597">Phosphoprotein</keyword>
<name>A0A0D5A0H1_9HYPH</name>
<evidence type="ECO:0000256" key="5">
    <source>
        <dbReference type="ARBA" id="ARBA00023163"/>
    </source>
</evidence>
<dbReference type="Pfam" id="PF00072">
    <property type="entry name" value="Response_reg"/>
    <property type="match status" value="1"/>
</dbReference>
<evidence type="ECO:0000256" key="6">
    <source>
        <dbReference type="PROSITE-ProRule" id="PRU00169"/>
    </source>
</evidence>
<dbReference type="PANTHER" id="PTHR48111">
    <property type="entry name" value="REGULATOR OF RPOS"/>
    <property type="match status" value="1"/>
</dbReference>
<dbReference type="GO" id="GO:0005829">
    <property type="term" value="C:cytosol"/>
    <property type="evidence" value="ECO:0007669"/>
    <property type="project" value="TreeGrafter"/>
</dbReference>
<dbReference type="GO" id="GO:0032993">
    <property type="term" value="C:protein-DNA complex"/>
    <property type="evidence" value="ECO:0007669"/>
    <property type="project" value="TreeGrafter"/>
</dbReference>
<dbReference type="InterPro" id="IPR001789">
    <property type="entry name" value="Sig_transdc_resp-reg_receiver"/>
</dbReference>
<proteinExistence type="predicted"/>
<evidence type="ECO:0000256" key="3">
    <source>
        <dbReference type="ARBA" id="ARBA00023015"/>
    </source>
</evidence>
<dbReference type="InterPro" id="IPR011006">
    <property type="entry name" value="CheY-like_superfamily"/>
</dbReference>
<dbReference type="GO" id="GO:0000976">
    <property type="term" value="F:transcription cis-regulatory region binding"/>
    <property type="evidence" value="ECO:0007669"/>
    <property type="project" value="TreeGrafter"/>
</dbReference>
<dbReference type="SUPFAM" id="SSF52172">
    <property type="entry name" value="CheY-like"/>
    <property type="match status" value="1"/>
</dbReference>
<geneLocation type="plasmid" evidence="9">
    <name>pLM19O1</name>
</geneLocation>
<keyword evidence="9" id="KW-0614">Plasmid</keyword>
<keyword evidence="3" id="KW-0805">Transcription regulation</keyword>
<feature type="modified residue" description="4-aspartylphosphate" evidence="6">
    <location>
        <position position="56"/>
    </location>
</feature>
<evidence type="ECO:0000259" key="8">
    <source>
        <dbReference type="PROSITE" id="PS50110"/>
    </source>
</evidence>
<keyword evidence="4" id="KW-0238">DNA-binding</keyword>
<dbReference type="RefSeq" id="WP_181377268.1">
    <property type="nucleotide sequence ID" value="NZ_KM659091.1"/>
</dbReference>
<evidence type="ECO:0000256" key="1">
    <source>
        <dbReference type="ARBA" id="ARBA00022553"/>
    </source>
</evidence>
<reference evidence="9" key="1">
    <citation type="submission" date="2014-09" db="EMBL/GenBank/DDBJ databases">
        <title>The mobilome of the heavy metals and metalloids hypertolerant bacteria from the Lubin copper mine (Poland).</title>
        <authorList>
            <person name="Dziewit L."/>
            <person name="Bartosik D."/>
        </authorList>
    </citation>
    <scope>NUCLEOTIDE SEQUENCE</scope>
    <source>
        <plasmid evidence="9">pLM19O1</plasmid>
    </source>
</reference>
<protein>
    <submittedName>
        <fullName evidence="9">Response regulator receiver protein</fullName>
    </submittedName>
</protein>
<dbReference type="InterPro" id="IPR036390">
    <property type="entry name" value="WH_DNA-bd_sf"/>
</dbReference>
<dbReference type="InterPro" id="IPR036388">
    <property type="entry name" value="WH-like_DNA-bd_sf"/>
</dbReference>
<accession>A0A0D5A0H1</accession>
<evidence type="ECO:0000256" key="4">
    <source>
        <dbReference type="ARBA" id="ARBA00023125"/>
    </source>
</evidence>
<dbReference type="SMART" id="SM00448">
    <property type="entry name" value="REC"/>
    <property type="match status" value="1"/>
</dbReference>
<dbReference type="PANTHER" id="PTHR48111:SF1">
    <property type="entry name" value="TWO-COMPONENT RESPONSE REGULATOR ORR33"/>
    <property type="match status" value="1"/>
</dbReference>
<evidence type="ECO:0000256" key="7">
    <source>
        <dbReference type="SAM" id="MobiDB-lite"/>
    </source>
</evidence>
<dbReference type="AlphaFoldDB" id="A0A0D5A0H1"/>
<organism evidence="9">
    <name type="scientific">Ochrobactrum sp. LM19</name>
    <dbReference type="NCBI Taxonomy" id="1449781"/>
    <lineage>
        <taxon>Bacteria</taxon>
        <taxon>Pseudomonadati</taxon>
        <taxon>Pseudomonadota</taxon>
        <taxon>Alphaproteobacteria</taxon>
        <taxon>Hyphomicrobiales</taxon>
        <taxon>Brucellaceae</taxon>
        <taxon>Brucella/Ochrobactrum group</taxon>
        <taxon>Ochrobactrum</taxon>
    </lineage>
</organism>
<sequence length="309" mass="34141">MSNRITVLLIDDEEPLLDVLGAALDDTGYNTLRASAAAGALKLLDRTPEIDIVVSDINMPGMDGIELLRTIREHYADRNWLQVIFVTGHATLENSVEALRLNAVDFLHKPVRRVQFLEAVGKAAAKAVEQRATIARWAQGSARLAQLMAEAQQLSSFLEGNPPASPSVSASMPKTDQHSEANTSSSSVVAPDAKPNKERMLELLRIRDIKTRYFSDRLFADPAWHMLLDLMENHLLEKQISVSSLYIISGVSPATAGRRLDEMEAAGLVHRWLDPLDSRRQFVAPSPHAIELMVSYLTSLHQQMLGDSS</sequence>
<keyword evidence="2" id="KW-0902">Two-component regulatory system</keyword>
<keyword evidence="5" id="KW-0804">Transcription</keyword>
<evidence type="ECO:0000313" key="9">
    <source>
        <dbReference type="EMBL" id="AJW29909.1"/>
    </source>
</evidence>
<dbReference type="GO" id="GO:0006355">
    <property type="term" value="P:regulation of DNA-templated transcription"/>
    <property type="evidence" value="ECO:0007669"/>
    <property type="project" value="TreeGrafter"/>
</dbReference>
<feature type="region of interest" description="Disordered" evidence="7">
    <location>
        <begin position="159"/>
        <end position="193"/>
    </location>
</feature>
<dbReference type="Gene3D" id="3.40.50.2300">
    <property type="match status" value="1"/>
</dbReference>
<dbReference type="SUPFAM" id="SSF46785">
    <property type="entry name" value="Winged helix' DNA-binding domain"/>
    <property type="match status" value="1"/>
</dbReference>
<dbReference type="Gene3D" id="1.10.10.10">
    <property type="entry name" value="Winged helix-like DNA-binding domain superfamily/Winged helix DNA-binding domain"/>
    <property type="match status" value="1"/>
</dbReference>
<dbReference type="InterPro" id="IPR039420">
    <property type="entry name" value="WalR-like"/>
</dbReference>
<feature type="domain" description="Response regulatory" evidence="8">
    <location>
        <begin position="6"/>
        <end position="124"/>
    </location>
</feature>
<dbReference type="EMBL" id="KM659091">
    <property type="protein sequence ID" value="AJW29909.1"/>
    <property type="molecule type" value="Genomic_DNA"/>
</dbReference>
<evidence type="ECO:0000256" key="2">
    <source>
        <dbReference type="ARBA" id="ARBA00023012"/>
    </source>
</evidence>
<gene>
    <name evidence="9" type="ORF">pLM19O1_p39</name>
</gene>
<dbReference type="PROSITE" id="PS50110">
    <property type="entry name" value="RESPONSE_REGULATORY"/>
    <property type="match status" value="1"/>
</dbReference>
<dbReference type="GO" id="GO:0000156">
    <property type="term" value="F:phosphorelay response regulator activity"/>
    <property type="evidence" value="ECO:0007669"/>
    <property type="project" value="TreeGrafter"/>
</dbReference>